<name>A0A437MX06_9SPHN</name>
<dbReference type="Proteomes" id="UP000282837">
    <property type="component" value="Unassembled WGS sequence"/>
</dbReference>
<keyword evidence="3" id="KW-1185">Reference proteome</keyword>
<evidence type="ECO:0000313" key="3">
    <source>
        <dbReference type="Proteomes" id="UP000282837"/>
    </source>
</evidence>
<dbReference type="CDD" id="cd00077">
    <property type="entry name" value="HDc"/>
    <property type="match status" value="1"/>
</dbReference>
<gene>
    <name evidence="2" type="ORF">EOE18_17705</name>
</gene>
<dbReference type="InterPro" id="IPR003607">
    <property type="entry name" value="HD/PDEase_dom"/>
</dbReference>
<dbReference type="Gene3D" id="1.10.3210.10">
    <property type="entry name" value="Hypothetical protein af1432"/>
    <property type="match status" value="1"/>
</dbReference>
<evidence type="ECO:0000313" key="2">
    <source>
        <dbReference type="EMBL" id="RVU02205.1"/>
    </source>
</evidence>
<protein>
    <submittedName>
        <fullName evidence="2">HD domain-containing protein</fullName>
    </submittedName>
</protein>
<evidence type="ECO:0000259" key="1">
    <source>
        <dbReference type="PROSITE" id="PS51831"/>
    </source>
</evidence>
<dbReference type="Pfam" id="PF13328">
    <property type="entry name" value="HD_4"/>
    <property type="match status" value="1"/>
</dbReference>
<dbReference type="SUPFAM" id="SSF109604">
    <property type="entry name" value="HD-domain/PDEase-like"/>
    <property type="match status" value="1"/>
</dbReference>
<accession>A0A437MX06</accession>
<feature type="domain" description="HD" evidence="1">
    <location>
        <begin position="37"/>
        <end position="133"/>
    </location>
</feature>
<dbReference type="InterPro" id="IPR052194">
    <property type="entry name" value="MESH1"/>
</dbReference>
<dbReference type="AlphaFoldDB" id="A0A437MX06"/>
<dbReference type="InterPro" id="IPR006674">
    <property type="entry name" value="HD_domain"/>
</dbReference>
<dbReference type="SMART" id="SM00471">
    <property type="entry name" value="HDc"/>
    <property type="match status" value="1"/>
</dbReference>
<organism evidence="2 3">
    <name type="scientific">Novosphingobium umbonatum</name>
    <dbReference type="NCBI Taxonomy" id="1908524"/>
    <lineage>
        <taxon>Bacteria</taxon>
        <taxon>Pseudomonadati</taxon>
        <taxon>Pseudomonadota</taxon>
        <taxon>Alphaproteobacteria</taxon>
        <taxon>Sphingomonadales</taxon>
        <taxon>Sphingomonadaceae</taxon>
        <taxon>Novosphingobium</taxon>
    </lineage>
</organism>
<sequence>MSFPQPQTEAPSILLDACAFATRMHAGQHRKYTGEPYVLHCLEVAQMVAEVGGTPTMIAAALLHDVVEDTDASIEDVRARFGEEIAQAVAWLTDVSRPEDGNRAVRKAADRDHLAQAPADIKTVKLADVISNTRSIVDDGDGFARVYLREISDLLDVLTEGHPGLWQKAKAEVDRGVAKWLA</sequence>
<dbReference type="EMBL" id="SACO01000025">
    <property type="protein sequence ID" value="RVU02205.1"/>
    <property type="molecule type" value="Genomic_DNA"/>
</dbReference>
<dbReference type="PANTHER" id="PTHR46246">
    <property type="entry name" value="GUANOSINE-3',5'-BIS(DIPHOSPHATE) 3'-PYROPHOSPHOHYDROLASE MESH1"/>
    <property type="match status" value="1"/>
</dbReference>
<dbReference type="GO" id="GO:0008893">
    <property type="term" value="F:guanosine-3',5'-bis(diphosphate) 3'-diphosphatase activity"/>
    <property type="evidence" value="ECO:0007669"/>
    <property type="project" value="TreeGrafter"/>
</dbReference>
<reference evidence="2 3" key="1">
    <citation type="submission" date="2019-01" db="EMBL/GenBank/DDBJ databases">
        <authorList>
            <person name="Chen W.-M."/>
        </authorList>
    </citation>
    <scope>NUCLEOTIDE SEQUENCE [LARGE SCALE GENOMIC DNA]</scope>
    <source>
        <strain evidence="2 3">FSY-9</strain>
    </source>
</reference>
<proteinExistence type="predicted"/>
<dbReference type="PROSITE" id="PS51831">
    <property type="entry name" value="HD"/>
    <property type="match status" value="1"/>
</dbReference>
<comment type="caution">
    <text evidence="2">The sequence shown here is derived from an EMBL/GenBank/DDBJ whole genome shotgun (WGS) entry which is preliminary data.</text>
</comment>
<dbReference type="PANTHER" id="PTHR46246:SF1">
    <property type="entry name" value="GUANOSINE-3',5'-BIS(DIPHOSPHATE) 3'-PYROPHOSPHOHYDROLASE MESH1"/>
    <property type="match status" value="1"/>
</dbReference>
<dbReference type="OrthoDB" id="114045at2"/>
<dbReference type="RefSeq" id="WP_127712002.1">
    <property type="nucleotide sequence ID" value="NZ_SACO01000025.1"/>
</dbReference>